<evidence type="ECO:0000256" key="9">
    <source>
        <dbReference type="SAM" id="MobiDB-lite"/>
    </source>
</evidence>
<keyword evidence="13" id="KW-1185">Reference proteome</keyword>
<feature type="domain" description="C2H2-type" evidence="11">
    <location>
        <begin position="711"/>
        <end position="741"/>
    </location>
</feature>
<feature type="compositionally biased region" description="Pro residues" evidence="9">
    <location>
        <begin position="171"/>
        <end position="180"/>
    </location>
</feature>
<dbReference type="InterPro" id="IPR036236">
    <property type="entry name" value="Znf_C2H2_sf"/>
</dbReference>
<evidence type="ECO:0000256" key="4">
    <source>
        <dbReference type="ARBA" id="ARBA00022833"/>
    </source>
</evidence>
<gene>
    <name evidence="12" type="ORF">CTHT_0007990</name>
</gene>
<dbReference type="GO" id="GO:0008270">
    <property type="term" value="F:zinc ion binding"/>
    <property type="evidence" value="ECO:0007669"/>
    <property type="project" value="UniProtKB-KW"/>
</dbReference>
<feature type="compositionally biased region" description="Polar residues" evidence="9">
    <location>
        <begin position="398"/>
        <end position="435"/>
    </location>
</feature>
<feature type="region of interest" description="Disordered" evidence="9">
    <location>
        <begin position="1"/>
        <end position="26"/>
    </location>
</feature>
<keyword evidence="10" id="KW-0812">Transmembrane</keyword>
<feature type="compositionally biased region" description="Polar residues" evidence="9">
    <location>
        <begin position="353"/>
        <end position="367"/>
    </location>
</feature>
<keyword evidence="2" id="KW-0479">Metal-binding</keyword>
<name>G0RZX7_CHATD</name>
<feature type="compositionally biased region" description="Polar residues" evidence="9">
    <location>
        <begin position="283"/>
        <end position="296"/>
    </location>
</feature>
<accession>G0RZX7</accession>
<dbReference type="OMA" id="PHECTHP"/>
<dbReference type="PROSITE" id="PS50157">
    <property type="entry name" value="ZINC_FINGER_C2H2_2"/>
    <property type="match status" value="2"/>
</dbReference>
<dbReference type="OrthoDB" id="6365676at2759"/>
<reference evidence="12 13" key="1">
    <citation type="journal article" date="2011" name="Cell">
        <title>Insight into structure and assembly of the nuclear pore complex by utilizing the genome of a eukaryotic thermophile.</title>
        <authorList>
            <person name="Amlacher S."/>
            <person name="Sarges P."/>
            <person name="Flemming D."/>
            <person name="van Noort V."/>
            <person name="Kunze R."/>
            <person name="Devos D.P."/>
            <person name="Arumugam M."/>
            <person name="Bork P."/>
            <person name="Hurt E."/>
        </authorList>
    </citation>
    <scope>NUCLEOTIDE SEQUENCE [LARGE SCALE GENOMIC DNA]</scope>
    <source>
        <strain evidence="13">DSM 1495 / CBS 144.50 / IMI 039719</strain>
    </source>
</reference>
<sequence>MQLSQHLDRAAARPERPPPLPARSVLVPRSTSLSSGATAGAVIGSVVGALLLALCLFPFIVRARRRWLTRHDDGAGLAEMGQSPGGPIADDVGHDHDGRSSSSKRYSKERISPSPDSALDTSPGTTVTTTPDHQQSSATTSVTATSGQEGQQRSASPDQKLGAASQGLPSPISPVSPESPTPTDGQAPLPQGTSVPHPLTATPSRTLSKGTVGQLSRSDSYAPQQITSTGITEEPESIDESSATPAQGRFPHLRDSFRNLISGRQSTRKGTKSSRKESKRSSPTVTSAHTTRSPSVLTVDLFPASDQSAVPAASDPLLTYDPNLKGLNWSYYNEAQALDAEIAEILGHSLDSTQPAPAFAPQTSIPTSVPLGPNAGLDTSLESSSMNLGLTAEPDSFLSDSGNQAVTTAPPTFGGQQAFNLSTTSSSAPQRSDTLSEPPLFLADLAAPPSLQYANNGPSGNPMDLMLPTNSTENAWRLEHEINKMIQNSPQMPLDTLSPLSSTLDNAQCGVSVTGPKPDLQVPFQTPYQTPSPYQSPLPGMMDRGSDAGAGMQTHDATTGFCQPALTAVVNDYTTPPPSNVNSLQNTPDTQPLPYPGSPSSQGDLDMPVSNAQPFGVTQAGFMPAPSQGLPPDPSSNPSSALSPSPAPAITISPGSAASLSPNPSARPSPAPSLGRSANRPEDGYICKYCGTVKSTMYEFNHHLRYHKRPFPCEYPGCDRSFGTITHLKRHINDRHCKTRRYFCTVPDCPYSRQGGKSFPRKDNWRRHMKNKHQIDPDTGPDADFSEDGAMDTTAT</sequence>
<feature type="compositionally biased region" description="Low complexity" evidence="9">
    <location>
        <begin position="636"/>
        <end position="664"/>
    </location>
</feature>
<dbReference type="SMART" id="SM00355">
    <property type="entry name" value="ZnF_C2H2"/>
    <property type="match status" value="3"/>
</dbReference>
<keyword evidence="10" id="KW-1133">Transmembrane helix</keyword>
<dbReference type="KEGG" id="cthr:CTHT_0007990"/>
<evidence type="ECO:0000256" key="8">
    <source>
        <dbReference type="PROSITE-ProRule" id="PRU00042"/>
    </source>
</evidence>
<dbReference type="RefSeq" id="XP_006691329.1">
    <property type="nucleotide sequence ID" value="XM_006691266.1"/>
</dbReference>
<dbReference type="Proteomes" id="UP000008066">
    <property type="component" value="Unassembled WGS sequence"/>
</dbReference>
<feature type="region of interest" description="Disordered" evidence="9">
    <location>
        <begin position="353"/>
        <end position="436"/>
    </location>
</feature>
<feature type="compositionally biased region" description="Polar residues" evidence="9">
    <location>
        <begin position="147"/>
        <end position="157"/>
    </location>
</feature>
<feature type="region of interest" description="Disordered" evidence="9">
    <location>
        <begin position="572"/>
        <end position="678"/>
    </location>
</feature>
<feature type="region of interest" description="Disordered" evidence="9">
    <location>
        <begin position="768"/>
        <end position="796"/>
    </location>
</feature>
<dbReference type="AlphaFoldDB" id="G0RZX7"/>
<evidence type="ECO:0000256" key="3">
    <source>
        <dbReference type="ARBA" id="ARBA00022771"/>
    </source>
</evidence>
<feature type="compositionally biased region" description="Basic and acidic residues" evidence="9">
    <location>
        <begin position="1"/>
        <end position="16"/>
    </location>
</feature>
<keyword evidence="3 8" id="KW-0863">Zinc-finger</keyword>
<feature type="compositionally biased region" description="Polar residues" evidence="9">
    <location>
        <begin position="201"/>
        <end position="231"/>
    </location>
</feature>
<dbReference type="PANTHER" id="PTHR46179:SF13">
    <property type="entry name" value="C2H2-TYPE DOMAIN-CONTAINING PROTEIN"/>
    <property type="match status" value="1"/>
</dbReference>
<evidence type="ECO:0000256" key="7">
    <source>
        <dbReference type="ARBA" id="ARBA00023242"/>
    </source>
</evidence>
<dbReference type="InterPro" id="IPR051061">
    <property type="entry name" value="Zinc_finger_trans_reg"/>
</dbReference>
<feature type="transmembrane region" description="Helical" evidence="10">
    <location>
        <begin position="37"/>
        <end position="61"/>
    </location>
</feature>
<dbReference type="GO" id="GO:0005634">
    <property type="term" value="C:nucleus"/>
    <property type="evidence" value="ECO:0007669"/>
    <property type="project" value="UniProtKB-SubCell"/>
</dbReference>
<dbReference type="HOGENOM" id="CLU_362508_0_0_1"/>
<dbReference type="GeneID" id="18254837"/>
<dbReference type="PROSITE" id="PS00028">
    <property type="entry name" value="ZINC_FINGER_C2H2_1"/>
    <property type="match status" value="1"/>
</dbReference>
<keyword evidence="4" id="KW-0862">Zinc</keyword>
<dbReference type="Pfam" id="PF00096">
    <property type="entry name" value="zf-C2H2"/>
    <property type="match status" value="1"/>
</dbReference>
<proteinExistence type="predicted"/>
<feature type="compositionally biased region" description="Low complexity" evidence="9">
    <location>
        <begin position="125"/>
        <end position="146"/>
    </location>
</feature>
<dbReference type="GO" id="GO:0006357">
    <property type="term" value="P:regulation of transcription by RNA polymerase II"/>
    <property type="evidence" value="ECO:0007669"/>
    <property type="project" value="TreeGrafter"/>
</dbReference>
<evidence type="ECO:0000256" key="6">
    <source>
        <dbReference type="ARBA" id="ARBA00023163"/>
    </source>
</evidence>
<comment type="subcellular location">
    <subcellularLocation>
        <location evidence="1">Nucleus</location>
    </subcellularLocation>
</comment>
<dbReference type="Gene3D" id="3.30.160.60">
    <property type="entry name" value="Classic Zinc Finger"/>
    <property type="match status" value="2"/>
</dbReference>
<evidence type="ECO:0000256" key="5">
    <source>
        <dbReference type="ARBA" id="ARBA00023015"/>
    </source>
</evidence>
<dbReference type="SUPFAM" id="SSF57667">
    <property type="entry name" value="beta-beta-alpha zinc fingers"/>
    <property type="match status" value="1"/>
</dbReference>
<evidence type="ECO:0000259" key="11">
    <source>
        <dbReference type="PROSITE" id="PS50157"/>
    </source>
</evidence>
<feature type="region of interest" description="Disordered" evidence="9">
    <location>
        <begin position="77"/>
        <end position="299"/>
    </location>
</feature>
<keyword evidence="7" id="KW-0539">Nucleus</keyword>
<dbReference type="InterPro" id="IPR013087">
    <property type="entry name" value="Znf_C2H2_type"/>
</dbReference>
<keyword evidence="10" id="KW-0472">Membrane</keyword>
<feature type="compositionally biased region" description="Acidic residues" evidence="9">
    <location>
        <begin position="779"/>
        <end position="790"/>
    </location>
</feature>
<organism evidence="13">
    <name type="scientific">Chaetomium thermophilum (strain DSM 1495 / CBS 144.50 / IMI 039719)</name>
    <name type="common">Thermochaetoides thermophila</name>
    <dbReference type="NCBI Taxonomy" id="759272"/>
    <lineage>
        <taxon>Eukaryota</taxon>
        <taxon>Fungi</taxon>
        <taxon>Dikarya</taxon>
        <taxon>Ascomycota</taxon>
        <taxon>Pezizomycotina</taxon>
        <taxon>Sordariomycetes</taxon>
        <taxon>Sordariomycetidae</taxon>
        <taxon>Sordariales</taxon>
        <taxon>Chaetomiaceae</taxon>
        <taxon>Thermochaetoides</taxon>
    </lineage>
</organism>
<protein>
    <recommendedName>
        <fullName evidence="11">C2H2-type domain-containing protein</fullName>
    </recommendedName>
</protein>
<dbReference type="PANTHER" id="PTHR46179">
    <property type="entry name" value="ZINC FINGER PROTEIN"/>
    <property type="match status" value="1"/>
</dbReference>
<evidence type="ECO:0000256" key="10">
    <source>
        <dbReference type="SAM" id="Phobius"/>
    </source>
</evidence>
<evidence type="ECO:0000256" key="2">
    <source>
        <dbReference type="ARBA" id="ARBA00022723"/>
    </source>
</evidence>
<dbReference type="eggNOG" id="KOG1721">
    <property type="taxonomic scope" value="Eukaryota"/>
</dbReference>
<keyword evidence="6" id="KW-0804">Transcription</keyword>
<evidence type="ECO:0000313" key="13">
    <source>
        <dbReference type="Proteomes" id="UP000008066"/>
    </source>
</evidence>
<feature type="compositionally biased region" description="Polar residues" evidence="9">
    <location>
        <begin position="580"/>
        <end position="590"/>
    </location>
</feature>
<evidence type="ECO:0000313" key="12">
    <source>
        <dbReference type="EMBL" id="EGS23138.1"/>
    </source>
</evidence>
<feature type="domain" description="C2H2-type" evidence="11">
    <location>
        <begin position="685"/>
        <end position="712"/>
    </location>
</feature>
<keyword evidence="5" id="KW-0805">Transcription regulation</keyword>
<evidence type="ECO:0000256" key="1">
    <source>
        <dbReference type="ARBA" id="ARBA00004123"/>
    </source>
</evidence>
<dbReference type="EMBL" id="GL988037">
    <property type="protein sequence ID" value="EGS23138.1"/>
    <property type="molecule type" value="Genomic_DNA"/>
</dbReference>